<evidence type="ECO:0008006" key="5">
    <source>
        <dbReference type="Google" id="ProtNLM"/>
    </source>
</evidence>
<feature type="region of interest" description="Disordered" evidence="1">
    <location>
        <begin position="45"/>
        <end position="78"/>
    </location>
</feature>
<feature type="compositionally biased region" description="Polar residues" evidence="1">
    <location>
        <begin position="46"/>
        <end position="63"/>
    </location>
</feature>
<accession>A0AA39U0E8</accession>
<organism evidence="3 4">
    <name type="scientific">Bombardia bombarda</name>
    <dbReference type="NCBI Taxonomy" id="252184"/>
    <lineage>
        <taxon>Eukaryota</taxon>
        <taxon>Fungi</taxon>
        <taxon>Dikarya</taxon>
        <taxon>Ascomycota</taxon>
        <taxon>Pezizomycotina</taxon>
        <taxon>Sordariomycetes</taxon>
        <taxon>Sordariomycetidae</taxon>
        <taxon>Sordariales</taxon>
        <taxon>Lasiosphaeriaceae</taxon>
        <taxon>Bombardia</taxon>
    </lineage>
</organism>
<comment type="caution">
    <text evidence="3">The sequence shown here is derived from an EMBL/GenBank/DDBJ whole genome shotgun (WGS) entry which is preliminary data.</text>
</comment>
<reference evidence="3" key="1">
    <citation type="submission" date="2023-06" db="EMBL/GenBank/DDBJ databases">
        <title>Genome-scale phylogeny and comparative genomics of the fungal order Sordariales.</title>
        <authorList>
            <consortium name="Lawrence Berkeley National Laboratory"/>
            <person name="Hensen N."/>
            <person name="Bonometti L."/>
            <person name="Westerberg I."/>
            <person name="Brannstrom I.O."/>
            <person name="Guillou S."/>
            <person name="Cros-Aarteil S."/>
            <person name="Calhoun S."/>
            <person name="Haridas S."/>
            <person name="Kuo A."/>
            <person name="Mondo S."/>
            <person name="Pangilinan J."/>
            <person name="Riley R."/>
            <person name="LaButti K."/>
            <person name="Andreopoulos B."/>
            <person name="Lipzen A."/>
            <person name="Chen C."/>
            <person name="Yanf M."/>
            <person name="Daum C."/>
            <person name="Ng V."/>
            <person name="Clum A."/>
            <person name="Steindorff A."/>
            <person name="Ohm R."/>
            <person name="Martin F."/>
            <person name="Silar P."/>
            <person name="Natvig D."/>
            <person name="Lalanne C."/>
            <person name="Gautier V."/>
            <person name="Ament-velasquez S.L."/>
            <person name="Kruys A."/>
            <person name="Hutchinson M.I."/>
            <person name="Powell A.J."/>
            <person name="Barry K."/>
            <person name="Miller A.N."/>
            <person name="Grigoriev I.V."/>
            <person name="Debuchy R."/>
            <person name="Gladieux P."/>
            <person name="Thoren M.H."/>
            <person name="Johannesson H."/>
        </authorList>
    </citation>
    <scope>NUCLEOTIDE SEQUENCE</scope>
    <source>
        <strain evidence="3">SMH3391-2</strain>
    </source>
</reference>
<evidence type="ECO:0000256" key="1">
    <source>
        <dbReference type="SAM" id="MobiDB-lite"/>
    </source>
</evidence>
<evidence type="ECO:0000256" key="2">
    <source>
        <dbReference type="SAM" id="SignalP"/>
    </source>
</evidence>
<evidence type="ECO:0000313" key="3">
    <source>
        <dbReference type="EMBL" id="KAK0609723.1"/>
    </source>
</evidence>
<protein>
    <recommendedName>
        <fullName evidence="5">Secreted protein</fullName>
    </recommendedName>
</protein>
<feature type="chain" id="PRO_5041298486" description="Secreted protein" evidence="2">
    <location>
        <begin position="20"/>
        <end position="78"/>
    </location>
</feature>
<dbReference type="Proteomes" id="UP001174934">
    <property type="component" value="Unassembled WGS sequence"/>
</dbReference>
<dbReference type="EMBL" id="JAULSR010000012">
    <property type="protein sequence ID" value="KAK0609723.1"/>
    <property type="molecule type" value="Genomic_DNA"/>
</dbReference>
<keyword evidence="2" id="KW-0732">Signal</keyword>
<gene>
    <name evidence="3" type="ORF">B0T17DRAFT_546279</name>
</gene>
<name>A0AA39U0E8_9PEZI</name>
<feature type="compositionally biased region" description="Basic and acidic residues" evidence="1">
    <location>
        <begin position="69"/>
        <end position="78"/>
    </location>
</feature>
<feature type="signal peptide" evidence="2">
    <location>
        <begin position="1"/>
        <end position="19"/>
    </location>
</feature>
<sequence length="78" mass="8346">MSNSLRIAILCVALSGNSCSLVVSKALGPGKDLLCPQSVRPHLVASRSTKTGSRLESTLSVRKQGSHGVECRRRRDGR</sequence>
<evidence type="ECO:0000313" key="4">
    <source>
        <dbReference type="Proteomes" id="UP001174934"/>
    </source>
</evidence>
<dbReference type="AlphaFoldDB" id="A0AA39U0E8"/>
<proteinExistence type="predicted"/>
<keyword evidence="4" id="KW-1185">Reference proteome</keyword>